<accession>A0AAV9XCX8</accession>
<keyword evidence="3" id="KW-1185">Reference proteome</keyword>
<evidence type="ECO:0000256" key="1">
    <source>
        <dbReference type="SAM" id="SignalP"/>
    </source>
</evidence>
<evidence type="ECO:0000313" key="3">
    <source>
        <dbReference type="Proteomes" id="UP001365542"/>
    </source>
</evidence>
<dbReference type="Proteomes" id="UP001365542">
    <property type="component" value="Unassembled WGS sequence"/>
</dbReference>
<name>A0AAV9XCX8_9PEZI</name>
<organism evidence="2 3">
    <name type="scientific">Orbilia ellipsospora</name>
    <dbReference type="NCBI Taxonomy" id="2528407"/>
    <lineage>
        <taxon>Eukaryota</taxon>
        <taxon>Fungi</taxon>
        <taxon>Dikarya</taxon>
        <taxon>Ascomycota</taxon>
        <taxon>Pezizomycotina</taxon>
        <taxon>Orbiliomycetes</taxon>
        <taxon>Orbiliales</taxon>
        <taxon>Orbiliaceae</taxon>
        <taxon>Orbilia</taxon>
    </lineage>
</organism>
<protein>
    <submittedName>
        <fullName evidence="2">Uncharacterized protein</fullName>
    </submittedName>
</protein>
<proteinExistence type="predicted"/>
<feature type="signal peptide" evidence="1">
    <location>
        <begin position="1"/>
        <end position="21"/>
    </location>
</feature>
<dbReference type="AlphaFoldDB" id="A0AAV9XCX8"/>
<keyword evidence="1" id="KW-0732">Signal</keyword>
<dbReference type="EMBL" id="JAVHJO010000005">
    <property type="protein sequence ID" value="KAK6539948.1"/>
    <property type="molecule type" value="Genomic_DNA"/>
</dbReference>
<comment type="caution">
    <text evidence="2">The sequence shown here is derived from an EMBL/GenBank/DDBJ whole genome shotgun (WGS) entry which is preliminary data.</text>
</comment>
<reference evidence="2 3" key="1">
    <citation type="submission" date="2019-10" db="EMBL/GenBank/DDBJ databases">
        <authorList>
            <person name="Palmer J.M."/>
        </authorList>
    </citation>
    <scope>NUCLEOTIDE SEQUENCE [LARGE SCALE GENOMIC DNA]</scope>
    <source>
        <strain evidence="2 3">TWF694</strain>
    </source>
</reference>
<evidence type="ECO:0000313" key="2">
    <source>
        <dbReference type="EMBL" id="KAK6539948.1"/>
    </source>
</evidence>
<feature type="chain" id="PRO_5043407205" evidence="1">
    <location>
        <begin position="22"/>
        <end position="135"/>
    </location>
</feature>
<gene>
    <name evidence="2" type="ORF">TWF694_008782</name>
</gene>
<sequence length="135" mass="14767">MIGRFIIFALFLLLGISPAIAVPLRELGLSLPRPTISNKVIKVTRPTISNTNLKVTRPNPGPRKDLFSAVSRTDLSCCTKAIKTGQHGVGCDIDKCLEAYSSFRGKHGKKPFLESDLLKEAQKFFLEAGSIEGPR</sequence>